<keyword evidence="4 5" id="KW-0472">Membrane</keyword>
<proteinExistence type="predicted"/>
<gene>
    <name evidence="7" type="ORF">C1J01_14190</name>
</gene>
<feature type="transmembrane region" description="Helical" evidence="5">
    <location>
        <begin position="311"/>
        <end position="332"/>
    </location>
</feature>
<feature type="transmembrane region" description="Helical" evidence="5">
    <location>
        <begin position="52"/>
        <end position="69"/>
    </location>
</feature>
<dbReference type="PANTHER" id="PTHR42718:SF39">
    <property type="entry name" value="ACTINORHODIN TRANSPORTER-RELATED"/>
    <property type="match status" value="1"/>
</dbReference>
<keyword evidence="2 5" id="KW-0812">Transmembrane</keyword>
<dbReference type="Gene3D" id="1.20.1250.20">
    <property type="entry name" value="MFS general substrate transporter like domains"/>
    <property type="match status" value="1"/>
</dbReference>
<dbReference type="Proteomes" id="UP000249304">
    <property type="component" value="Unassembled WGS sequence"/>
</dbReference>
<feature type="transmembrane region" description="Helical" evidence="5">
    <location>
        <begin position="109"/>
        <end position="126"/>
    </location>
</feature>
<accession>A0A2W2E417</accession>
<dbReference type="InterPro" id="IPR036259">
    <property type="entry name" value="MFS_trans_sf"/>
</dbReference>
<dbReference type="InterPro" id="IPR020846">
    <property type="entry name" value="MFS_dom"/>
</dbReference>
<keyword evidence="3 5" id="KW-1133">Transmembrane helix</keyword>
<dbReference type="EMBL" id="POUD01000048">
    <property type="protein sequence ID" value="PZG18732.1"/>
    <property type="molecule type" value="Genomic_DNA"/>
</dbReference>
<evidence type="ECO:0000256" key="2">
    <source>
        <dbReference type="ARBA" id="ARBA00022692"/>
    </source>
</evidence>
<name>A0A2W2E417_9ACTN</name>
<evidence type="ECO:0000313" key="8">
    <source>
        <dbReference type="Proteomes" id="UP000249304"/>
    </source>
</evidence>
<sequence>MPVTHTLDPHRWAGSIYVLVAIAMTTMDSSIVNVTLPTIERDLEADPAQLQWISVIYTLGFALFLVTAGRIGDIAGRKRMVLLGIGGFVIASAICAFAPNIAILLAGRALQGLTGAVITTLALSVFQVSFPPEERSKVFGLFGAVGGISAALGPSLGGLLVHADLMGLSWRPIFLVNLPIGLVTFIGAALYVRESRSERPLSLDLGGVLLLTVIQVALVYPLIQGRELDWPWWAFASMVAALPLLALFWRSQRAKERRGGSPLVPPELFRSRAFVVGLVVALMFFGAAFSPFFMLAIYLQNGLGFSALDSGLTTLASPIGTMITAVATAPLVVRLGPRLLTIGAAIAVVGQVMLVLTVDRAEAAGGILQFVPAMLVSGLGVGMVIAPVIDIVLARVPVAVAGSASGVLSTAHHLGVTSGVAVAGTIFFSQVTASALAGDGAPRAFGEGMMMSLWITVGMLVVSLLLTLMLPRRSRHDPRHGAMPASVPTAS</sequence>
<feature type="transmembrane region" description="Helical" evidence="5">
    <location>
        <begin position="204"/>
        <end position="224"/>
    </location>
</feature>
<evidence type="ECO:0000256" key="4">
    <source>
        <dbReference type="ARBA" id="ARBA00023136"/>
    </source>
</evidence>
<dbReference type="SUPFAM" id="SSF103473">
    <property type="entry name" value="MFS general substrate transporter"/>
    <property type="match status" value="1"/>
</dbReference>
<feature type="transmembrane region" description="Helical" evidence="5">
    <location>
        <begin position="12"/>
        <end position="32"/>
    </location>
</feature>
<evidence type="ECO:0000259" key="6">
    <source>
        <dbReference type="PROSITE" id="PS50850"/>
    </source>
</evidence>
<feature type="transmembrane region" description="Helical" evidence="5">
    <location>
        <begin position="230"/>
        <end position="249"/>
    </location>
</feature>
<comment type="subcellular location">
    <subcellularLocation>
        <location evidence="1">Cell membrane</location>
        <topology evidence="1">Multi-pass membrane protein</topology>
    </subcellularLocation>
</comment>
<feature type="transmembrane region" description="Helical" evidence="5">
    <location>
        <begin position="339"/>
        <end position="358"/>
    </location>
</feature>
<dbReference type="GO" id="GO:0005886">
    <property type="term" value="C:plasma membrane"/>
    <property type="evidence" value="ECO:0007669"/>
    <property type="project" value="UniProtKB-SubCell"/>
</dbReference>
<comment type="caution">
    <text evidence="7">The sequence shown here is derived from an EMBL/GenBank/DDBJ whole genome shotgun (WGS) entry which is preliminary data.</text>
</comment>
<feature type="transmembrane region" description="Helical" evidence="5">
    <location>
        <begin position="81"/>
        <end position="103"/>
    </location>
</feature>
<dbReference type="PRINTS" id="PR01036">
    <property type="entry name" value="TCRTETB"/>
</dbReference>
<dbReference type="CDD" id="cd17321">
    <property type="entry name" value="MFS_MMR_MDR_like"/>
    <property type="match status" value="1"/>
</dbReference>
<feature type="transmembrane region" description="Helical" evidence="5">
    <location>
        <begin position="173"/>
        <end position="192"/>
    </location>
</feature>
<evidence type="ECO:0000256" key="1">
    <source>
        <dbReference type="ARBA" id="ARBA00004651"/>
    </source>
</evidence>
<feature type="transmembrane region" description="Helical" evidence="5">
    <location>
        <begin position="138"/>
        <end position="161"/>
    </location>
</feature>
<dbReference type="Pfam" id="PF07690">
    <property type="entry name" value="MFS_1"/>
    <property type="match status" value="1"/>
</dbReference>
<evidence type="ECO:0000256" key="3">
    <source>
        <dbReference type="ARBA" id="ARBA00022989"/>
    </source>
</evidence>
<feature type="transmembrane region" description="Helical" evidence="5">
    <location>
        <begin position="370"/>
        <end position="393"/>
    </location>
</feature>
<protein>
    <submittedName>
        <fullName evidence="7">MFS transporter</fullName>
    </submittedName>
</protein>
<dbReference type="GO" id="GO:0022857">
    <property type="term" value="F:transmembrane transporter activity"/>
    <property type="evidence" value="ECO:0007669"/>
    <property type="project" value="InterPro"/>
</dbReference>
<evidence type="ECO:0000256" key="5">
    <source>
        <dbReference type="SAM" id="Phobius"/>
    </source>
</evidence>
<dbReference type="Gene3D" id="1.20.1720.10">
    <property type="entry name" value="Multidrug resistance protein D"/>
    <property type="match status" value="1"/>
</dbReference>
<evidence type="ECO:0000313" key="7">
    <source>
        <dbReference type="EMBL" id="PZG18732.1"/>
    </source>
</evidence>
<dbReference type="PANTHER" id="PTHR42718">
    <property type="entry name" value="MAJOR FACILITATOR SUPERFAMILY MULTIDRUG TRANSPORTER MFSC"/>
    <property type="match status" value="1"/>
</dbReference>
<feature type="transmembrane region" description="Helical" evidence="5">
    <location>
        <begin position="449"/>
        <end position="470"/>
    </location>
</feature>
<organism evidence="7 8">
    <name type="scientific">Nonomuraea aridisoli</name>
    <dbReference type="NCBI Taxonomy" id="2070368"/>
    <lineage>
        <taxon>Bacteria</taxon>
        <taxon>Bacillati</taxon>
        <taxon>Actinomycetota</taxon>
        <taxon>Actinomycetes</taxon>
        <taxon>Streptosporangiales</taxon>
        <taxon>Streptosporangiaceae</taxon>
        <taxon>Nonomuraea</taxon>
    </lineage>
</organism>
<keyword evidence="8" id="KW-1185">Reference proteome</keyword>
<feature type="transmembrane region" description="Helical" evidence="5">
    <location>
        <begin position="273"/>
        <end position="299"/>
    </location>
</feature>
<dbReference type="InterPro" id="IPR011701">
    <property type="entry name" value="MFS"/>
</dbReference>
<dbReference type="PROSITE" id="PS50850">
    <property type="entry name" value="MFS"/>
    <property type="match status" value="1"/>
</dbReference>
<feature type="transmembrane region" description="Helical" evidence="5">
    <location>
        <begin position="414"/>
        <end position="437"/>
    </location>
</feature>
<dbReference type="OrthoDB" id="783189at2"/>
<reference evidence="7 8" key="1">
    <citation type="submission" date="2018-01" db="EMBL/GenBank/DDBJ databases">
        <title>Draft genome sequence of Nonomuraea sp. KC333.</title>
        <authorList>
            <person name="Sahin N."/>
            <person name="Saygin H."/>
            <person name="Ay H."/>
        </authorList>
    </citation>
    <scope>NUCLEOTIDE SEQUENCE [LARGE SCALE GENOMIC DNA]</scope>
    <source>
        <strain evidence="7 8">KC333</strain>
    </source>
</reference>
<dbReference type="RefSeq" id="WP_111179430.1">
    <property type="nucleotide sequence ID" value="NZ_POUD01000048.1"/>
</dbReference>
<dbReference type="AlphaFoldDB" id="A0A2W2E417"/>
<feature type="domain" description="Major facilitator superfamily (MFS) profile" evidence="6">
    <location>
        <begin position="14"/>
        <end position="475"/>
    </location>
</feature>